<dbReference type="PROSITE" id="PS50977">
    <property type="entry name" value="HTH_TETR_2"/>
    <property type="match status" value="1"/>
</dbReference>
<dbReference type="PANTHER" id="PTHR30055">
    <property type="entry name" value="HTH-TYPE TRANSCRIPTIONAL REGULATOR RUTR"/>
    <property type="match status" value="1"/>
</dbReference>
<dbReference type="RefSeq" id="WP_377352398.1">
    <property type="nucleotide sequence ID" value="NZ_JBHTLQ010000005.1"/>
</dbReference>
<keyword evidence="2 4" id="KW-0238">DNA-binding</keyword>
<dbReference type="PRINTS" id="PR00455">
    <property type="entry name" value="HTHTETR"/>
</dbReference>
<proteinExistence type="predicted"/>
<evidence type="ECO:0000259" key="5">
    <source>
        <dbReference type="PROSITE" id="PS50977"/>
    </source>
</evidence>
<sequence>MVQARTERDKAEAIVAAGEKLFSRFGYRRTSMDDIAREAGVAKGTLYLYFDGKAAVFRAMQTRNLEEVNRRCTAVEAQGLGFHEALAGLLEANYGWMHERYGASEHLVELGVTRMTVGADIASAADATYAARLTALCNLALDRGEITLARFGHDADALIASVLEAARGAKSEAGEPVPATRYRQSLMRIAALAAAAVTLTSAR</sequence>
<organism evidence="6 7">
    <name type="scientific">Phenylobacterium conjunctum</name>
    <dbReference type="NCBI Taxonomy" id="1298959"/>
    <lineage>
        <taxon>Bacteria</taxon>
        <taxon>Pseudomonadati</taxon>
        <taxon>Pseudomonadota</taxon>
        <taxon>Alphaproteobacteria</taxon>
        <taxon>Caulobacterales</taxon>
        <taxon>Caulobacteraceae</taxon>
        <taxon>Phenylobacterium</taxon>
    </lineage>
</organism>
<name>A0ABW3SX71_9CAUL</name>
<comment type="caution">
    <text evidence="6">The sequence shown here is derived from an EMBL/GenBank/DDBJ whole genome shotgun (WGS) entry which is preliminary data.</text>
</comment>
<evidence type="ECO:0000313" key="6">
    <source>
        <dbReference type="EMBL" id="MFD1189534.1"/>
    </source>
</evidence>
<keyword evidence="1" id="KW-0805">Transcription regulation</keyword>
<feature type="domain" description="HTH tetR-type" evidence="5">
    <location>
        <begin position="8"/>
        <end position="68"/>
    </location>
</feature>
<dbReference type="InterPro" id="IPR001647">
    <property type="entry name" value="HTH_TetR"/>
</dbReference>
<evidence type="ECO:0000256" key="1">
    <source>
        <dbReference type="ARBA" id="ARBA00023015"/>
    </source>
</evidence>
<keyword evidence="7" id="KW-1185">Reference proteome</keyword>
<dbReference type="Proteomes" id="UP001597216">
    <property type="component" value="Unassembled WGS sequence"/>
</dbReference>
<keyword evidence="3" id="KW-0804">Transcription</keyword>
<feature type="DNA-binding region" description="H-T-H motif" evidence="4">
    <location>
        <begin position="31"/>
        <end position="50"/>
    </location>
</feature>
<evidence type="ECO:0000256" key="4">
    <source>
        <dbReference type="PROSITE-ProRule" id="PRU00335"/>
    </source>
</evidence>
<dbReference type="SUPFAM" id="SSF46689">
    <property type="entry name" value="Homeodomain-like"/>
    <property type="match status" value="1"/>
</dbReference>
<protein>
    <submittedName>
        <fullName evidence="6">TetR/AcrR family transcriptional regulator</fullName>
    </submittedName>
</protein>
<dbReference type="Pfam" id="PF00440">
    <property type="entry name" value="TetR_N"/>
    <property type="match status" value="1"/>
</dbReference>
<dbReference type="EMBL" id="JBHTLQ010000005">
    <property type="protein sequence ID" value="MFD1189534.1"/>
    <property type="molecule type" value="Genomic_DNA"/>
</dbReference>
<evidence type="ECO:0000256" key="3">
    <source>
        <dbReference type="ARBA" id="ARBA00023163"/>
    </source>
</evidence>
<evidence type="ECO:0000313" key="7">
    <source>
        <dbReference type="Proteomes" id="UP001597216"/>
    </source>
</evidence>
<dbReference type="Gene3D" id="1.10.357.10">
    <property type="entry name" value="Tetracycline Repressor, domain 2"/>
    <property type="match status" value="1"/>
</dbReference>
<reference evidence="7" key="1">
    <citation type="journal article" date="2019" name="Int. J. Syst. Evol. Microbiol.">
        <title>The Global Catalogue of Microorganisms (GCM) 10K type strain sequencing project: providing services to taxonomists for standard genome sequencing and annotation.</title>
        <authorList>
            <consortium name="The Broad Institute Genomics Platform"/>
            <consortium name="The Broad Institute Genome Sequencing Center for Infectious Disease"/>
            <person name="Wu L."/>
            <person name="Ma J."/>
        </authorList>
    </citation>
    <scope>NUCLEOTIDE SEQUENCE [LARGE SCALE GENOMIC DNA]</scope>
    <source>
        <strain evidence="7">CCUG 55074</strain>
    </source>
</reference>
<gene>
    <name evidence="6" type="ORF">ACFQ27_03000</name>
</gene>
<accession>A0ABW3SX71</accession>
<dbReference type="PROSITE" id="PS01081">
    <property type="entry name" value="HTH_TETR_1"/>
    <property type="match status" value="1"/>
</dbReference>
<dbReference type="PANTHER" id="PTHR30055:SF234">
    <property type="entry name" value="HTH-TYPE TRANSCRIPTIONAL REGULATOR BETI"/>
    <property type="match status" value="1"/>
</dbReference>
<evidence type="ECO:0000256" key="2">
    <source>
        <dbReference type="ARBA" id="ARBA00023125"/>
    </source>
</evidence>
<dbReference type="InterPro" id="IPR023772">
    <property type="entry name" value="DNA-bd_HTH_TetR-type_CS"/>
</dbReference>
<dbReference type="InterPro" id="IPR050109">
    <property type="entry name" value="HTH-type_TetR-like_transc_reg"/>
</dbReference>
<dbReference type="InterPro" id="IPR009057">
    <property type="entry name" value="Homeodomain-like_sf"/>
</dbReference>